<dbReference type="NCBIfam" id="NF006767">
    <property type="entry name" value="PRK09289.1"/>
    <property type="match status" value="1"/>
</dbReference>
<proteinExistence type="predicted"/>
<evidence type="ECO:0000313" key="13">
    <source>
        <dbReference type="Proteomes" id="UP001444625"/>
    </source>
</evidence>
<feature type="domain" description="Lumazine-binding" evidence="11">
    <location>
        <begin position="98"/>
        <end position="194"/>
    </location>
</feature>
<evidence type="ECO:0000256" key="10">
    <source>
        <dbReference type="PROSITE-ProRule" id="PRU00524"/>
    </source>
</evidence>
<dbReference type="EMBL" id="JBDIML010000004">
    <property type="protein sequence ID" value="MEN2768195.1"/>
    <property type="molecule type" value="Genomic_DNA"/>
</dbReference>
<sequence>MFTGIIEEKGSVKSIRKVSAQSIEMTIGANKIVEDIKLGDSISVNGVCLTVTGFTQHDFQVDVMPETIKSTSLNDLKAGSRVNLERAMGAMGRFGGHFVSGHVDGTGKIIRKQKHENAIYYDIQVPGELAKFMMIKGSITIDGTSLTIFKLNQNIVTISLIPHTVQETIIGEKGQGNIVNIECDMLAKYVYNLLKPNQQSSDENNISLDFLSQTGFM</sequence>
<organism evidence="12 13">
    <name type="scientific">Ornithinibacillus xuwenensis</name>
    <dbReference type="NCBI Taxonomy" id="3144668"/>
    <lineage>
        <taxon>Bacteria</taxon>
        <taxon>Bacillati</taxon>
        <taxon>Bacillota</taxon>
        <taxon>Bacilli</taxon>
        <taxon>Bacillales</taxon>
        <taxon>Bacillaceae</taxon>
        <taxon>Ornithinibacillus</taxon>
    </lineage>
</organism>
<evidence type="ECO:0000256" key="1">
    <source>
        <dbReference type="ARBA" id="ARBA00000968"/>
    </source>
</evidence>
<dbReference type="InterPro" id="IPR023366">
    <property type="entry name" value="ATP_synth_asu-like_sf"/>
</dbReference>
<dbReference type="RefSeq" id="WP_345825675.1">
    <property type="nucleotide sequence ID" value="NZ_JBDIML010000004.1"/>
</dbReference>
<evidence type="ECO:0000256" key="8">
    <source>
        <dbReference type="ARBA" id="ARBA00022737"/>
    </source>
</evidence>
<dbReference type="PANTHER" id="PTHR21098">
    <property type="entry name" value="RIBOFLAVIN SYNTHASE ALPHA CHAIN"/>
    <property type="match status" value="1"/>
</dbReference>
<dbReference type="Gene3D" id="2.40.30.20">
    <property type="match status" value="2"/>
</dbReference>
<evidence type="ECO:0000256" key="7">
    <source>
        <dbReference type="ARBA" id="ARBA00022679"/>
    </source>
</evidence>
<protein>
    <recommendedName>
        <fullName evidence="5 9">Riboflavin synthase</fullName>
        <ecNumber evidence="4 9">2.5.1.9</ecNumber>
    </recommendedName>
</protein>
<dbReference type="GO" id="GO:0004746">
    <property type="term" value="F:riboflavin synthase activity"/>
    <property type="evidence" value="ECO:0007669"/>
    <property type="project" value="UniProtKB-EC"/>
</dbReference>
<evidence type="ECO:0000256" key="9">
    <source>
        <dbReference type="NCBIfam" id="TIGR00187"/>
    </source>
</evidence>
<evidence type="ECO:0000256" key="3">
    <source>
        <dbReference type="ARBA" id="ARBA00004887"/>
    </source>
</evidence>
<gene>
    <name evidence="12" type="primary">ribE</name>
    <name evidence="12" type="ORF">ABC228_13510</name>
</gene>
<evidence type="ECO:0000256" key="5">
    <source>
        <dbReference type="ARBA" id="ARBA00013950"/>
    </source>
</evidence>
<evidence type="ECO:0000313" key="12">
    <source>
        <dbReference type="EMBL" id="MEN2768195.1"/>
    </source>
</evidence>
<keyword evidence="8" id="KW-0677">Repeat</keyword>
<evidence type="ECO:0000256" key="6">
    <source>
        <dbReference type="ARBA" id="ARBA00022619"/>
    </source>
</evidence>
<evidence type="ECO:0000256" key="2">
    <source>
        <dbReference type="ARBA" id="ARBA00002803"/>
    </source>
</evidence>
<dbReference type="InterPro" id="IPR026017">
    <property type="entry name" value="Lumazine-bd_dom"/>
</dbReference>
<keyword evidence="7 12" id="KW-0808">Transferase</keyword>
<evidence type="ECO:0000259" key="11">
    <source>
        <dbReference type="PROSITE" id="PS51177"/>
    </source>
</evidence>
<dbReference type="Pfam" id="PF00677">
    <property type="entry name" value="Lum_binding"/>
    <property type="match status" value="2"/>
</dbReference>
<dbReference type="InterPro" id="IPR017938">
    <property type="entry name" value="Riboflavin_synthase-like_b-brl"/>
</dbReference>
<dbReference type="NCBIfam" id="NF009566">
    <property type="entry name" value="PRK13020.1"/>
    <property type="match status" value="1"/>
</dbReference>
<dbReference type="SUPFAM" id="SSF63380">
    <property type="entry name" value="Riboflavin synthase domain-like"/>
    <property type="match status" value="2"/>
</dbReference>
<name>A0ABU9XIT1_9BACI</name>
<dbReference type="PIRSF" id="PIRSF000498">
    <property type="entry name" value="Riboflavin_syn_A"/>
    <property type="match status" value="1"/>
</dbReference>
<feature type="repeat" description="Lumazine-binding" evidence="10">
    <location>
        <begin position="1"/>
        <end position="97"/>
    </location>
</feature>
<dbReference type="NCBIfam" id="TIGR00187">
    <property type="entry name" value="ribE"/>
    <property type="match status" value="1"/>
</dbReference>
<comment type="function">
    <text evidence="2">Catalyzes the dismutation of two molecules of 6,7-dimethyl-8-ribityllumazine, resulting in the formation of riboflavin and 5-amino-6-(D-ribitylamino)uracil.</text>
</comment>
<keyword evidence="6" id="KW-0686">Riboflavin biosynthesis</keyword>
<feature type="domain" description="Lumazine-binding" evidence="11">
    <location>
        <begin position="1"/>
        <end position="97"/>
    </location>
</feature>
<accession>A0ABU9XIT1</accession>
<comment type="caution">
    <text evidence="12">The sequence shown here is derived from an EMBL/GenBank/DDBJ whole genome shotgun (WGS) entry which is preliminary data.</text>
</comment>
<dbReference type="Proteomes" id="UP001444625">
    <property type="component" value="Unassembled WGS sequence"/>
</dbReference>
<feature type="repeat" description="Lumazine-binding" evidence="10">
    <location>
        <begin position="98"/>
        <end position="194"/>
    </location>
</feature>
<comment type="catalytic activity">
    <reaction evidence="1">
        <text>2 6,7-dimethyl-8-(1-D-ribityl)lumazine + H(+) = 5-amino-6-(D-ribitylamino)uracil + riboflavin</text>
        <dbReference type="Rhea" id="RHEA:20772"/>
        <dbReference type="ChEBI" id="CHEBI:15378"/>
        <dbReference type="ChEBI" id="CHEBI:15934"/>
        <dbReference type="ChEBI" id="CHEBI:57986"/>
        <dbReference type="ChEBI" id="CHEBI:58201"/>
        <dbReference type="EC" id="2.5.1.9"/>
    </reaction>
</comment>
<keyword evidence="13" id="KW-1185">Reference proteome</keyword>
<evidence type="ECO:0000256" key="4">
    <source>
        <dbReference type="ARBA" id="ARBA00012827"/>
    </source>
</evidence>
<comment type="pathway">
    <text evidence="3">Cofactor biosynthesis; riboflavin biosynthesis; riboflavin from 2-hydroxy-3-oxobutyl phosphate and 5-amino-6-(D-ribitylamino)uracil: step 2/2.</text>
</comment>
<dbReference type="CDD" id="cd00402">
    <property type="entry name" value="Riboflavin_synthase_like"/>
    <property type="match status" value="1"/>
</dbReference>
<dbReference type="PANTHER" id="PTHR21098:SF12">
    <property type="entry name" value="RIBOFLAVIN SYNTHASE"/>
    <property type="match status" value="1"/>
</dbReference>
<dbReference type="PROSITE" id="PS51177">
    <property type="entry name" value="LUMAZINE_BIND"/>
    <property type="match status" value="2"/>
</dbReference>
<dbReference type="EC" id="2.5.1.9" evidence="4 9"/>
<dbReference type="InterPro" id="IPR001783">
    <property type="entry name" value="Lumazine-bd"/>
</dbReference>
<reference evidence="12 13" key="1">
    <citation type="submission" date="2024-05" db="EMBL/GenBank/DDBJ databases">
        <authorList>
            <person name="Haq I."/>
            <person name="Ullah Z."/>
            <person name="Ahmad R."/>
            <person name="Li M."/>
            <person name="Tong Y."/>
        </authorList>
    </citation>
    <scope>NUCLEOTIDE SEQUENCE [LARGE SCALE GENOMIC DNA]</scope>
    <source>
        <strain evidence="12 13">16A2E</strain>
    </source>
</reference>